<accession>A0A803QYA9</accession>
<dbReference type="EnsemblPlants" id="novel_model_2856_5bd9a17a.1.5bd9b137">
    <property type="protein sequence ID" value="cds.novel_model_2856_5bd9a17a.1.5bd9b137"/>
    <property type="gene ID" value="novel_gene_1528_5bd9a17a"/>
</dbReference>
<dbReference type="PANTHER" id="PTHR14190:SF7">
    <property type="entry name" value="VACUOLAR PROTEIN SORTING-ASSOCIATED PROTEIN 52 HOMOLOG"/>
    <property type="match status" value="1"/>
</dbReference>
<evidence type="ECO:0000259" key="7">
    <source>
        <dbReference type="Pfam" id="PF20655"/>
    </source>
</evidence>
<keyword evidence="5" id="KW-0333">Golgi apparatus</keyword>
<sequence>MAEVASNKEGYSYQEYNDTQKNVFDLNTFVGDLNVEEDTNSDDISLEGLQQELEECKNDDVVANILSKGTKLREYTKGVENNIRQVELDSIQDYIQESDNLVSLHDQIRDCDNILSQMETLLSGFQTEIGSISSDIKILQEKSMDMGLKLKNRKVAESKLANFVEDIIVPPRMVDIIIDGEVNDEYMRTLEILSKKLKFVEVDQMVKMSKALKDVQPELEKLRQKAVSRVYDFIVQKLYALRKPKTNIQILQQNILLKYKYIVTFLKENGKEVYVEVRGAYIDTMNKVLGAHFRAYIQALEKLQLDIATSSDLIGVDTRNTSLFSRGREPLKNRSAVFALGERSKILKEVEEPALIPHIAEASSSKYPYEVLFRSLHKLLMDTATSEYHFCGDFFGEESIFYDIFAGPFAVIDEHFNSILPNCYDAIGLMLMIRIIHQHQLIMSRRRIPCLDSYLDKINIVLWPRFKMVFDMHLNSLRNANVRTLWEDDIHPHYVMRRYAEFTASLIHLNVEYGDGQLDLNLERLRMAIDDLLIKLAKTFPKPKLQTVFLINNYDMTIAVLKEAGPEGGKIQMHFEELLKSNTALFVEELLLEHFNDLIKFVKTRASEDPTATTEKPITVGEVEPLVKDFGSRWKVAIELMHKDVITSFSNFLCGMEILRAALTQLLLYYTRLSDCIKKIVGGSALNKDLVSISSIMYEIRKYSRTF</sequence>
<dbReference type="SUPFAM" id="SSF74788">
    <property type="entry name" value="Cullin repeat-like"/>
    <property type="match status" value="1"/>
</dbReference>
<dbReference type="InterPro" id="IPR048361">
    <property type="entry name" value="Vps52_C"/>
</dbReference>
<dbReference type="EMBL" id="UZAU01000362">
    <property type="status" value="NOT_ANNOTATED_CDS"/>
    <property type="molecule type" value="Genomic_DNA"/>
</dbReference>
<dbReference type="Gramene" id="novel_model_2857_5bd9a17a.2.5bd9b137">
    <property type="protein sequence ID" value="cds.novel_model_2857_5bd9a17a.2.5bd9b137"/>
    <property type="gene ID" value="novel_gene_1528_5bd9a17a"/>
</dbReference>
<proteinExistence type="inferred from homology"/>
<dbReference type="Gramene" id="novel_model_2855_5bd9a17a">
    <property type="protein sequence ID" value="cds.novel_model_2855_5bd9a17a"/>
    <property type="gene ID" value="novel_gene_1528_5bd9a17a"/>
</dbReference>
<evidence type="ECO:0000256" key="3">
    <source>
        <dbReference type="ARBA" id="ARBA00022448"/>
    </source>
</evidence>
<feature type="domain" description="Vps52 C-terminal" evidence="7">
    <location>
        <begin position="283"/>
        <end position="587"/>
    </location>
</feature>
<dbReference type="GO" id="GO:0000938">
    <property type="term" value="C:GARP complex"/>
    <property type="evidence" value="ECO:0007669"/>
    <property type="project" value="TreeGrafter"/>
</dbReference>
<dbReference type="InterPro" id="IPR048319">
    <property type="entry name" value="Vps52_CC"/>
</dbReference>
<evidence type="ECO:0000313" key="8">
    <source>
        <dbReference type="EnsemblPlants" id="cds.novel_model_2857_5bd9a17a.2.5bd9b137"/>
    </source>
</evidence>
<dbReference type="PANTHER" id="PTHR14190">
    <property type="entry name" value="SUPPRESSOR OF ACTIN MUTATIONS 2/VACUOLAR PROTEIN SORTING 52"/>
    <property type="match status" value="1"/>
</dbReference>
<dbReference type="OMA" id="IHVVMVE"/>
<dbReference type="AlphaFoldDB" id="A0A803QYA9"/>
<evidence type="ECO:0000256" key="5">
    <source>
        <dbReference type="ARBA" id="ARBA00023034"/>
    </source>
</evidence>
<evidence type="ECO:0000313" key="9">
    <source>
        <dbReference type="Proteomes" id="UP000596661"/>
    </source>
</evidence>
<dbReference type="EnsemblPlants" id="novel_model_2855_5bd9a17a">
    <property type="protein sequence ID" value="cds.novel_model_2855_5bd9a17a"/>
    <property type="gene ID" value="novel_gene_1528_5bd9a17a"/>
</dbReference>
<name>A0A803QYA9_CANSA</name>
<dbReference type="EnsemblPlants" id="novel_model_2857_5bd9a17a.2.5bd9b137">
    <property type="protein sequence ID" value="cds.novel_model_2857_5bd9a17a.2.5bd9b137"/>
    <property type="gene ID" value="novel_gene_1528_5bd9a17a"/>
</dbReference>
<dbReference type="Gramene" id="novel_model_2856_5bd9a17a.1.5bd9b137">
    <property type="protein sequence ID" value="cds.novel_model_2856_5bd9a17a.1.5bd9b137"/>
    <property type="gene ID" value="novel_gene_1528_5bd9a17a"/>
</dbReference>
<dbReference type="GO" id="GO:0042147">
    <property type="term" value="P:retrograde transport, endosome to Golgi"/>
    <property type="evidence" value="ECO:0007669"/>
    <property type="project" value="TreeGrafter"/>
</dbReference>
<evidence type="ECO:0008006" key="10">
    <source>
        <dbReference type="Google" id="ProtNLM"/>
    </source>
</evidence>
<keyword evidence="9" id="KW-1185">Reference proteome</keyword>
<reference evidence="8" key="2">
    <citation type="submission" date="2021-03" db="UniProtKB">
        <authorList>
            <consortium name="EnsemblPlants"/>
        </authorList>
    </citation>
    <scope>IDENTIFICATION</scope>
</reference>
<dbReference type="GO" id="GO:0032456">
    <property type="term" value="P:endocytic recycling"/>
    <property type="evidence" value="ECO:0007669"/>
    <property type="project" value="TreeGrafter"/>
</dbReference>
<organism evidence="8 9">
    <name type="scientific">Cannabis sativa</name>
    <name type="common">Hemp</name>
    <name type="synonym">Marijuana</name>
    <dbReference type="NCBI Taxonomy" id="3483"/>
    <lineage>
        <taxon>Eukaryota</taxon>
        <taxon>Viridiplantae</taxon>
        <taxon>Streptophyta</taxon>
        <taxon>Embryophyta</taxon>
        <taxon>Tracheophyta</taxon>
        <taxon>Spermatophyta</taxon>
        <taxon>Magnoliopsida</taxon>
        <taxon>eudicotyledons</taxon>
        <taxon>Gunneridae</taxon>
        <taxon>Pentapetalae</taxon>
        <taxon>rosids</taxon>
        <taxon>fabids</taxon>
        <taxon>Rosales</taxon>
        <taxon>Cannabaceae</taxon>
        <taxon>Cannabis</taxon>
    </lineage>
</organism>
<evidence type="ECO:0000259" key="6">
    <source>
        <dbReference type="Pfam" id="PF04129"/>
    </source>
</evidence>
<dbReference type="OrthoDB" id="19482at2759"/>
<dbReference type="GO" id="GO:0015031">
    <property type="term" value="P:protein transport"/>
    <property type="evidence" value="ECO:0007669"/>
    <property type="project" value="UniProtKB-KW"/>
</dbReference>
<dbReference type="InterPro" id="IPR007258">
    <property type="entry name" value="Vps52"/>
</dbReference>
<feature type="domain" description="Vps52 coiled-coil" evidence="6">
    <location>
        <begin position="93"/>
        <end position="266"/>
    </location>
</feature>
<keyword evidence="3" id="KW-0813">Transport</keyword>
<evidence type="ECO:0000256" key="4">
    <source>
        <dbReference type="ARBA" id="ARBA00022927"/>
    </source>
</evidence>
<protein>
    <recommendedName>
        <fullName evidence="10">Vacuolar protein sorting-associated protein 52 A</fullName>
    </recommendedName>
</protein>
<dbReference type="Pfam" id="PF20655">
    <property type="entry name" value="Vps52_C"/>
    <property type="match status" value="1"/>
</dbReference>
<keyword evidence="4" id="KW-0653">Protein transport</keyword>
<dbReference type="GO" id="GO:0019905">
    <property type="term" value="F:syntaxin binding"/>
    <property type="evidence" value="ECO:0007669"/>
    <property type="project" value="TreeGrafter"/>
</dbReference>
<evidence type="ECO:0000256" key="2">
    <source>
        <dbReference type="ARBA" id="ARBA00008180"/>
    </source>
</evidence>
<dbReference type="Pfam" id="PF04129">
    <property type="entry name" value="Vps52_CC"/>
    <property type="match status" value="1"/>
</dbReference>
<dbReference type="InterPro" id="IPR016159">
    <property type="entry name" value="Cullin_repeat-like_dom_sf"/>
</dbReference>
<dbReference type="Proteomes" id="UP000596661">
    <property type="component" value="Chromosome 4"/>
</dbReference>
<dbReference type="GO" id="GO:0006896">
    <property type="term" value="P:Golgi to vacuole transport"/>
    <property type="evidence" value="ECO:0007669"/>
    <property type="project" value="TreeGrafter"/>
</dbReference>
<dbReference type="GO" id="GO:0005829">
    <property type="term" value="C:cytosol"/>
    <property type="evidence" value="ECO:0007669"/>
    <property type="project" value="GOC"/>
</dbReference>
<accession>A0A803QYA7</accession>
<gene>
    <name evidence="8" type="primary">LOC115712667</name>
</gene>
<accession>A0A803QYA8</accession>
<comment type="similarity">
    <text evidence="2">Belongs to the VPS52 family.</text>
</comment>
<comment type="subcellular location">
    <subcellularLocation>
        <location evidence="1">Golgi apparatus</location>
        <location evidence="1">trans-Golgi network</location>
    </subcellularLocation>
</comment>
<reference evidence="8 9" key="1">
    <citation type="submission" date="2018-11" db="EMBL/GenBank/DDBJ databases">
        <authorList>
            <person name="Grassa J C."/>
        </authorList>
    </citation>
    <scope>NUCLEOTIDE SEQUENCE [LARGE SCALE GENOMIC DNA]</scope>
</reference>
<evidence type="ECO:0000256" key="1">
    <source>
        <dbReference type="ARBA" id="ARBA00004601"/>
    </source>
</evidence>